<feature type="transmembrane region" description="Helical" evidence="3">
    <location>
        <begin position="111"/>
        <end position="132"/>
    </location>
</feature>
<sequence>MIMTTLMCAVMSVVLYSVHRSAGREVQGLDQWAAGLLALAPSIWLYKLYGILPDPVIVPIANGVVLWGLGRTMLGTQMLLGRRPSWLLFHAGWAGGASLLCWFAAISSFPLRIAVFSVVAFSFYAVQIVAVLRYGARHFSSYFFTGLLALQALPVLARGVMALTADLSTVDLQRGSALATVYLAVANMMSLLLAVGFLMMAMRRLQTVLERRSTHDPLTNVLNRRGFGACYDAQLALLRREGRPLALMHIDLDHFKKINDRYGHSTGDQVLVHAAGAIRYAVRECDYVARFGGEEFVVLLPDSTLKAAAGAAERIQNMLRELRGAHLPAYTASIGIACQYSSHESLDNLLARADVALYRAKANGRNRVELDDDPCSMEWCSVA</sequence>
<dbReference type="PANTHER" id="PTHR45138">
    <property type="entry name" value="REGULATORY COMPONENTS OF SENSORY TRANSDUCTION SYSTEM"/>
    <property type="match status" value="1"/>
</dbReference>
<dbReference type="SMART" id="SM00267">
    <property type="entry name" value="GGDEF"/>
    <property type="match status" value="1"/>
</dbReference>
<dbReference type="Gene3D" id="3.30.70.270">
    <property type="match status" value="1"/>
</dbReference>
<dbReference type="GO" id="GO:0052621">
    <property type="term" value="F:diguanylate cyclase activity"/>
    <property type="evidence" value="ECO:0007669"/>
    <property type="project" value="UniProtKB-EC"/>
</dbReference>
<keyword evidence="6" id="KW-1185">Reference proteome</keyword>
<feature type="transmembrane region" description="Helical" evidence="3">
    <location>
        <begin position="177"/>
        <end position="202"/>
    </location>
</feature>
<dbReference type="EMBL" id="JACHXD010000009">
    <property type="protein sequence ID" value="MBB3120414.1"/>
    <property type="molecule type" value="Genomic_DNA"/>
</dbReference>
<evidence type="ECO:0000313" key="5">
    <source>
        <dbReference type="EMBL" id="MBB3120414.1"/>
    </source>
</evidence>
<keyword evidence="3" id="KW-0812">Transmembrane</keyword>
<reference evidence="5 6" key="1">
    <citation type="submission" date="2020-08" db="EMBL/GenBank/DDBJ databases">
        <title>Genomic Encyclopedia of Type Strains, Phase III (KMG-III): the genomes of soil and plant-associated and newly described type strains.</title>
        <authorList>
            <person name="Whitman W."/>
        </authorList>
    </citation>
    <scope>NUCLEOTIDE SEQUENCE [LARGE SCALE GENOMIC DNA]</scope>
    <source>
        <strain evidence="5 6">CECT 8897</strain>
    </source>
</reference>
<evidence type="ECO:0000256" key="3">
    <source>
        <dbReference type="SAM" id="Phobius"/>
    </source>
</evidence>
<proteinExistence type="predicted"/>
<dbReference type="PROSITE" id="PS50887">
    <property type="entry name" value="GGDEF"/>
    <property type="match status" value="1"/>
</dbReference>
<keyword evidence="3" id="KW-0472">Membrane</keyword>
<dbReference type="InterPro" id="IPR043128">
    <property type="entry name" value="Rev_trsase/Diguanyl_cyclase"/>
</dbReference>
<dbReference type="InterPro" id="IPR050469">
    <property type="entry name" value="Diguanylate_Cyclase"/>
</dbReference>
<keyword evidence="3" id="KW-1133">Transmembrane helix</keyword>
<dbReference type="Pfam" id="PF00990">
    <property type="entry name" value="GGDEF"/>
    <property type="match status" value="1"/>
</dbReference>
<evidence type="ECO:0000313" key="6">
    <source>
        <dbReference type="Proteomes" id="UP000541535"/>
    </source>
</evidence>
<gene>
    <name evidence="5" type="ORF">FHS03_003478</name>
</gene>
<name>A0A7W5BC59_9BURK</name>
<accession>A0A7W5BC59</accession>
<feature type="domain" description="GGDEF" evidence="4">
    <location>
        <begin position="243"/>
        <end position="373"/>
    </location>
</feature>
<comment type="catalytic activity">
    <reaction evidence="2">
        <text>2 GTP = 3',3'-c-di-GMP + 2 diphosphate</text>
        <dbReference type="Rhea" id="RHEA:24898"/>
        <dbReference type="ChEBI" id="CHEBI:33019"/>
        <dbReference type="ChEBI" id="CHEBI:37565"/>
        <dbReference type="ChEBI" id="CHEBI:58805"/>
        <dbReference type="EC" id="2.7.7.65"/>
    </reaction>
</comment>
<dbReference type="InterPro" id="IPR000160">
    <property type="entry name" value="GGDEF_dom"/>
</dbReference>
<dbReference type="RefSeq" id="WP_183442177.1">
    <property type="nucleotide sequence ID" value="NZ_JACHXD010000009.1"/>
</dbReference>
<dbReference type="PANTHER" id="PTHR45138:SF9">
    <property type="entry name" value="DIGUANYLATE CYCLASE DGCM-RELATED"/>
    <property type="match status" value="1"/>
</dbReference>
<evidence type="ECO:0000256" key="1">
    <source>
        <dbReference type="ARBA" id="ARBA00012528"/>
    </source>
</evidence>
<dbReference type="FunFam" id="3.30.70.270:FF:000001">
    <property type="entry name" value="Diguanylate cyclase domain protein"/>
    <property type="match status" value="1"/>
</dbReference>
<dbReference type="Proteomes" id="UP000541535">
    <property type="component" value="Unassembled WGS sequence"/>
</dbReference>
<dbReference type="AlphaFoldDB" id="A0A7W5BC59"/>
<dbReference type="SUPFAM" id="SSF55073">
    <property type="entry name" value="Nucleotide cyclase"/>
    <property type="match status" value="1"/>
</dbReference>
<dbReference type="EC" id="2.7.7.65" evidence="1"/>
<dbReference type="InterPro" id="IPR029787">
    <property type="entry name" value="Nucleotide_cyclase"/>
</dbReference>
<protein>
    <recommendedName>
        <fullName evidence="1">diguanylate cyclase</fullName>
        <ecNumber evidence="1">2.7.7.65</ecNumber>
    </recommendedName>
</protein>
<comment type="caution">
    <text evidence="5">The sequence shown here is derived from an EMBL/GenBank/DDBJ whole genome shotgun (WGS) entry which is preliminary data.</text>
</comment>
<feature type="transmembrane region" description="Helical" evidence="3">
    <location>
        <begin position="139"/>
        <end position="157"/>
    </location>
</feature>
<feature type="transmembrane region" description="Helical" evidence="3">
    <location>
        <begin position="86"/>
        <end position="105"/>
    </location>
</feature>
<evidence type="ECO:0000259" key="4">
    <source>
        <dbReference type="PROSITE" id="PS50887"/>
    </source>
</evidence>
<dbReference type="CDD" id="cd01949">
    <property type="entry name" value="GGDEF"/>
    <property type="match status" value="1"/>
</dbReference>
<evidence type="ECO:0000256" key="2">
    <source>
        <dbReference type="ARBA" id="ARBA00034247"/>
    </source>
</evidence>
<organism evidence="5 6">
    <name type="scientific">Pseudoduganella violacea</name>
    <dbReference type="NCBI Taxonomy" id="1715466"/>
    <lineage>
        <taxon>Bacteria</taxon>
        <taxon>Pseudomonadati</taxon>
        <taxon>Pseudomonadota</taxon>
        <taxon>Betaproteobacteria</taxon>
        <taxon>Burkholderiales</taxon>
        <taxon>Oxalobacteraceae</taxon>
        <taxon>Telluria group</taxon>
        <taxon>Pseudoduganella</taxon>
    </lineage>
</organism>
<dbReference type="NCBIfam" id="TIGR00254">
    <property type="entry name" value="GGDEF"/>
    <property type="match status" value="1"/>
</dbReference>